<dbReference type="Proteomes" id="UP000028481">
    <property type="component" value="Chromosome"/>
</dbReference>
<sequence>MDRKALEEEIRKVAYELYVKSGCIPGRDLDNWLEAERIVLERYGLISKEGSQETSPSSACETQPKTKVRCRKKTEESSATKGRGKKKG</sequence>
<dbReference type="RefSeq" id="WP_038062288.1">
    <property type="nucleotide sequence ID" value="NZ_CP008796.1"/>
</dbReference>
<dbReference type="eggNOG" id="ENOG5033GFZ">
    <property type="taxonomic scope" value="Bacteria"/>
</dbReference>
<proteinExistence type="predicted"/>
<name>A0A075X0M6_9BACT</name>
<organism evidence="2 3">
    <name type="scientific">Thermodesulfobacterium commune DSM 2178</name>
    <dbReference type="NCBI Taxonomy" id="289377"/>
    <lineage>
        <taxon>Bacteria</taxon>
        <taxon>Pseudomonadati</taxon>
        <taxon>Thermodesulfobacteriota</taxon>
        <taxon>Thermodesulfobacteria</taxon>
        <taxon>Thermodesulfobacteriales</taxon>
        <taxon>Thermodesulfobacteriaceae</taxon>
        <taxon>Thermodesulfobacterium</taxon>
    </lineage>
</organism>
<dbReference type="HOGENOM" id="CLU_2453625_0_0_0"/>
<protein>
    <recommendedName>
        <fullName evidence="4">DUF2934 domain-containing protein</fullName>
    </recommendedName>
</protein>
<accession>A0A075X0M6</accession>
<gene>
    <name evidence="2" type="ORF">HL41_07550</name>
</gene>
<dbReference type="KEGG" id="tcm:HL41_07550"/>
<reference evidence="2 3" key="1">
    <citation type="journal article" date="2015" name="Genome Announc.">
        <title>Genome Sequence of a Sulfate-Reducing Thermophilic Bacterium, Thermodesulfobacterium commune DSM 2178T (Phylum Thermodesulfobacteria).</title>
        <authorList>
            <person name="Bhatnagar S."/>
            <person name="Badger J.H."/>
            <person name="Madupu R."/>
            <person name="Khouri H.M."/>
            <person name="O'Connor E.M."/>
            <person name="Robb F.T."/>
            <person name="Ward N.L."/>
            <person name="Eisen J.A."/>
        </authorList>
    </citation>
    <scope>NUCLEOTIDE SEQUENCE [LARGE SCALE GENOMIC DNA]</scope>
    <source>
        <strain evidence="2 3">DSM 2178</strain>
    </source>
</reference>
<evidence type="ECO:0008006" key="4">
    <source>
        <dbReference type="Google" id="ProtNLM"/>
    </source>
</evidence>
<evidence type="ECO:0000313" key="3">
    <source>
        <dbReference type="Proteomes" id="UP000028481"/>
    </source>
</evidence>
<dbReference type="InterPro" id="IPR021327">
    <property type="entry name" value="DUF2934"/>
</dbReference>
<dbReference type="AlphaFoldDB" id="A0A075X0M6"/>
<feature type="compositionally biased region" description="Polar residues" evidence="1">
    <location>
        <begin position="52"/>
        <end position="65"/>
    </location>
</feature>
<keyword evidence="3" id="KW-1185">Reference proteome</keyword>
<dbReference type="OrthoDB" id="9811127at2"/>
<dbReference type="Pfam" id="PF11154">
    <property type="entry name" value="DUF2934"/>
    <property type="match status" value="1"/>
</dbReference>
<dbReference type="PaxDb" id="289377-HL41_07550"/>
<dbReference type="EMBL" id="CP008796">
    <property type="protein sequence ID" value="AIH04547.1"/>
    <property type="molecule type" value="Genomic_DNA"/>
</dbReference>
<evidence type="ECO:0000256" key="1">
    <source>
        <dbReference type="SAM" id="MobiDB-lite"/>
    </source>
</evidence>
<evidence type="ECO:0000313" key="2">
    <source>
        <dbReference type="EMBL" id="AIH04547.1"/>
    </source>
</evidence>
<feature type="region of interest" description="Disordered" evidence="1">
    <location>
        <begin position="48"/>
        <end position="88"/>
    </location>
</feature>